<evidence type="ECO:0000313" key="1">
    <source>
        <dbReference type="EMBL" id="VAW47817.1"/>
    </source>
</evidence>
<sequence>MLINNNLKNTSSKKLSVFFYLCLGFMGLYAIPTLYAEESSEFKTDTISIEPEIIELATIRFSNGNVLNFFETAGSKDIFVEEMTAIETGEIFIFKQLKGSLLDKYLTLTPEDTPVPERLVSWQEDLLDHQQKRLNHSEKSPDQMNDGVILVAEPVRSDLSNEPLPLDLSSRHIVAKLESDVYVDVESLGMEHLVNLTFDKAGGLTGSCDVISGADYFEQNHCFTDGSIGWNSNSSFHKESYCFEDSHSSLQKTSYSPRRVTYARVANCDRFDLYGQFGHPSTLSFLSKTSQWYRVDLSRRIPPRYVAAYEWYTQDDYIKRVKVKNSTYPGEYSRTWIRYYTFRQSSGE</sequence>
<organism evidence="1">
    <name type="scientific">hydrothermal vent metagenome</name>
    <dbReference type="NCBI Taxonomy" id="652676"/>
    <lineage>
        <taxon>unclassified sequences</taxon>
        <taxon>metagenomes</taxon>
        <taxon>ecological metagenomes</taxon>
    </lineage>
</organism>
<protein>
    <submittedName>
        <fullName evidence="1">Uncharacterized protein</fullName>
    </submittedName>
</protein>
<dbReference type="EMBL" id="UOFA01000370">
    <property type="protein sequence ID" value="VAW47817.1"/>
    <property type="molecule type" value="Genomic_DNA"/>
</dbReference>
<accession>A0A3B0WAU2</accession>
<gene>
    <name evidence="1" type="ORF">MNBD_GAMMA02-1409</name>
</gene>
<proteinExistence type="predicted"/>
<dbReference type="AlphaFoldDB" id="A0A3B0WAU2"/>
<reference evidence="1" key="1">
    <citation type="submission" date="2018-06" db="EMBL/GenBank/DDBJ databases">
        <authorList>
            <person name="Zhirakovskaya E."/>
        </authorList>
    </citation>
    <scope>NUCLEOTIDE SEQUENCE</scope>
</reference>
<name>A0A3B0WAU2_9ZZZZ</name>